<protein>
    <submittedName>
        <fullName evidence="1">Uncharacterized protein</fullName>
    </submittedName>
</protein>
<dbReference type="Proteomes" id="UP000184383">
    <property type="component" value="Unassembled WGS sequence"/>
</dbReference>
<sequence>MHAEPNIVALSSPLTLHVRILPTLPATGIISVVNFGGSQRSAIRIIRILAVKIGCRTLDRGQCGGSAAFRKAIPRQRLRTVSRSSRMDGGMSAVQSRYYMVRGMQIVQGGGGDGAPAEMSVEIDENCLDLRAAKRDGLVREGDKGKSLAKSSTATDANAYFGGLVHGLN</sequence>
<organism evidence="1 2">
    <name type="scientific">Aspergillus wentii DTO 134E9</name>
    <dbReference type="NCBI Taxonomy" id="1073089"/>
    <lineage>
        <taxon>Eukaryota</taxon>
        <taxon>Fungi</taxon>
        <taxon>Dikarya</taxon>
        <taxon>Ascomycota</taxon>
        <taxon>Pezizomycotina</taxon>
        <taxon>Eurotiomycetes</taxon>
        <taxon>Eurotiomycetidae</taxon>
        <taxon>Eurotiales</taxon>
        <taxon>Aspergillaceae</taxon>
        <taxon>Aspergillus</taxon>
        <taxon>Aspergillus subgen. Cremei</taxon>
    </lineage>
</organism>
<dbReference type="GeneID" id="63754277"/>
<proteinExistence type="predicted"/>
<dbReference type="AlphaFoldDB" id="A0A1L9RCU4"/>
<dbReference type="VEuPathDB" id="FungiDB:ASPWEDRAFT_589946"/>
<keyword evidence="2" id="KW-1185">Reference proteome</keyword>
<dbReference type="EMBL" id="KV878214">
    <property type="protein sequence ID" value="OJJ32731.1"/>
    <property type="molecule type" value="Genomic_DNA"/>
</dbReference>
<reference evidence="2" key="1">
    <citation type="journal article" date="2017" name="Genome Biol.">
        <title>Comparative genomics reveals high biological diversity and specific adaptations in the industrially and medically important fungal genus Aspergillus.</title>
        <authorList>
            <person name="de Vries R.P."/>
            <person name="Riley R."/>
            <person name="Wiebenga A."/>
            <person name="Aguilar-Osorio G."/>
            <person name="Amillis S."/>
            <person name="Uchima C.A."/>
            <person name="Anderluh G."/>
            <person name="Asadollahi M."/>
            <person name="Askin M."/>
            <person name="Barry K."/>
            <person name="Battaglia E."/>
            <person name="Bayram O."/>
            <person name="Benocci T."/>
            <person name="Braus-Stromeyer S.A."/>
            <person name="Caldana C."/>
            <person name="Canovas D."/>
            <person name="Cerqueira G.C."/>
            <person name="Chen F."/>
            <person name="Chen W."/>
            <person name="Choi C."/>
            <person name="Clum A."/>
            <person name="Dos Santos R.A."/>
            <person name="Damasio A.R."/>
            <person name="Diallinas G."/>
            <person name="Emri T."/>
            <person name="Fekete E."/>
            <person name="Flipphi M."/>
            <person name="Freyberg S."/>
            <person name="Gallo A."/>
            <person name="Gournas C."/>
            <person name="Habgood R."/>
            <person name="Hainaut M."/>
            <person name="Harispe M.L."/>
            <person name="Henrissat B."/>
            <person name="Hilden K.S."/>
            <person name="Hope R."/>
            <person name="Hossain A."/>
            <person name="Karabika E."/>
            <person name="Karaffa L."/>
            <person name="Karanyi Z."/>
            <person name="Krasevec N."/>
            <person name="Kuo A."/>
            <person name="Kusch H."/>
            <person name="LaButti K."/>
            <person name="Lagendijk E.L."/>
            <person name="Lapidus A."/>
            <person name="Levasseur A."/>
            <person name="Lindquist E."/>
            <person name="Lipzen A."/>
            <person name="Logrieco A.F."/>
            <person name="MacCabe A."/>
            <person name="Maekelae M.R."/>
            <person name="Malavazi I."/>
            <person name="Melin P."/>
            <person name="Meyer V."/>
            <person name="Mielnichuk N."/>
            <person name="Miskei M."/>
            <person name="Molnar A.P."/>
            <person name="Mule G."/>
            <person name="Ngan C.Y."/>
            <person name="Orejas M."/>
            <person name="Orosz E."/>
            <person name="Ouedraogo J.P."/>
            <person name="Overkamp K.M."/>
            <person name="Park H.-S."/>
            <person name="Perrone G."/>
            <person name="Piumi F."/>
            <person name="Punt P.J."/>
            <person name="Ram A.F."/>
            <person name="Ramon A."/>
            <person name="Rauscher S."/>
            <person name="Record E."/>
            <person name="Riano-Pachon D.M."/>
            <person name="Robert V."/>
            <person name="Roehrig J."/>
            <person name="Ruller R."/>
            <person name="Salamov A."/>
            <person name="Salih N.S."/>
            <person name="Samson R.A."/>
            <person name="Sandor E."/>
            <person name="Sanguinetti M."/>
            <person name="Schuetze T."/>
            <person name="Sepcic K."/>
            <person name="Shelest E."/>
            <person name="Sherlock G."/>
            <person name="Sophianopoulou V."/>
            <person name="Squina F.M."/>
            <person name="Sun H."/>
            <person name="Susca A."/>
            <person name="Todd R.B."/>
            <person name="Tsang A."/>
            <person name="Unkles S.E."/>
            <person name="van de Wiele N."/>
            <person name="van Rossen-Uffink D."/>
            <person name="Oliveira J.V."/>
            <person name="Vesth T.C."/>
            <person name="Visser J."/>
            <person name="Yu J.-H."/>
            <person name="Zhou M."/>
            <person name="Andersen M.R."/>
            <person name="Archer D.B."/>
            <person name="Baker S.E."/>
            <person name="Benoit I."/>
            <person name="Brakhage A.A."/>
            <person name="Braus G.H."/>
            <person name="Fischer R."/>
            <person name="Frisvad J.C."/>
            <person name="Goldman G.H."/>
            <person name="Houbraken J."/>
            <person name="Oakley B."/>
            <person name="Pocsi I."/>
            <person name="Scazzocchio C."/>
            <person name="Seiboth B."/>
            <person name="vanKuyk P.A."/>
            <person name="Wortman J."/>
            <person name="Dyer P.S."/>
            <person name="Grigoriev I.V."/>
        </authorList>
    </citation>
    <scope>NUCLEOTIDE SEQUENCE [LARGE SCALE GENOMIC DNA]</scope>
    <source>
        <strain evidence="2">DTO 134E9</strain>
    </source>
</reference>
<gene>
    <name evidence="1" type="ORF">ASPWEDRAFT_589946</name>
</gene>
<dbReference type="RefSeq" id="XP_040686408.1">
    <property type="nucleotide sequence ID" value="XM_040838429.1"/>
</dbReference>
<accession>A0A1L9RCU4</accession>
<evidence type="ECO:0000313" key="1">
    <source>
        <dbReference type="EMBL" id="OJJ32731.1"/>
    </source>
</evidence>
<evidence type="ECO:0000313" key="2">
    <source>
        <dbReference type="Proteomes" id="UP000184383"/>
    </source>
</evidence>
<name>A0A1L9RCU4_ASPWE</name>